<evidence type="ECO:0000313" key="12">
    <source>
        <dbReference type="EMBL" id="WAI01992.1"/>
    </source>
</evidence>
<feature type="domain" description="Histidine kinase" evidence="8">
    <location>
        <begin position="633"/>
        <end position="732"/>
    </location>
</feature>
<dbReference type="InterPro" id="IPR003594">
    <property type="entry name" value="HATPase_dom"/>
</dbReference>
<dbReference type="InterPro" id="IPR035965">
    <property type="entry name" value="PAS-like_dom_sf"/>
</dbReference>
<evidence type="ECO:0000256" key="1">
    <source>
        <dbReference type="ARBA" id="ARBA00000085"/>
    </source>
</evidence>
<evidence type="ECO:0000256" key="2">
    <source>
        <dbReference type="ARBA" id="ARBA00012438"/>
    </source>
</evidence>
<dbReference type="PROSITE" id="PS50109">
    <property type="entry name" value="HIS_KIN"/>
    <property type="match status" value="1"/>
</dbReference>
<dbReference type="GeneID" id="76834182"/>
<feature type="domain" description="PAS" evidence="10">
    <location>
        <begin position="156"/>
        <end position="227"/>
    </location>
</feature>
<keyword evidence="7" id="KW-0175">Coiled coil</keyword>
<dbReference type="Proteomes" id="UP001163096">
    <property type="component" value="Chromosome"/>
</dbReference>
<dbReference type="SMART" id="SM00086">
    <property type="entry name" value="PAC"/>
    <property type="match status" value="3"/>
</dbReference>
<dbReference type="InterPro" id="IPR001789">
    <property type="entry name" value="Sig_transdc_resp-reg_receiver"/>
</dbReference>
<evidence type="ECO:0000313" key="13">
    <source>
        <dbReference type="Proteomes" id="UP001163096"/>
    </source>
</evidence>
<feature type="coiled-coil region" evidence="7">
    <location>
        <begin position="136"/>
        <end position="166"/>
    </location>
</feature>
<dbReference type="CDD" id="cd00130">
    <property type="entry name" value="PAS"/>
    <property type="match status" value="2"/>
</dbReference>
<name>A0A9X9T9D4_METOG</name>
<dbReference type="InterPro" id="IPR013656">
    <property type="entry name" value="PAS_4"/>
</dbReference>
<dbReference type="InterPro" id="IPR000700">
    <property type="entry name" value="PAS-assoc_C"/>
</dbReference>
<dbReference type="InterPro" id="IPR013767">
    <property type="entry name" value="PAS_fold"/>
</dbReference>
<dbReference type="PANTHER" id="PTHR43304">
    <property type="entry name" value="PHYTOCHROME-LIKE PROTEIN CPH1"/>
    <property type="match status" value="1"/>
</dbReference>
<dbReference type="NCBIfam" id="TIGR00229">
    <property type="entry name" value="sensory_box"/>
    <property type="match status" value="3"/>
</dbReference>
<dbReference type="KEGG" id="mou:OU421_03730"/>
<keyword evidence="13" id="KW-1185">Reference proteome</keyword>
<dbReference type="InterPro" id="IPR052162">
    <property type="entry name" value="Sensor_kinase/Photoreceptor"/>
</dbReference>
<dbReference type="PROSITE" id="PS50112">
    <property type="entry name" value="PAS"/>
    <property type="match status" value="2"/>
</dbReference>
<evidence type="ECO:0000259" key="11">
    <source>
        <dbReference type="PROSITE" id="PS50113"/>
    </source>
</evidence>
<evidence type="ECO:0000256" key="6">
    <source>
        <dbReference type="PROSITE-ProRule" id="PRU00169"/>
    </source>
</evidence>
<dbReference type="Gene3D" id="3.40.50.2300">
    <property type="match status" value="1"/>
</dbReference>
<dbReference type="InterPro" id="IPR000014">
    <property type="entry name" value="PAS"/>
</dbReference>
<dbReference type="InterPro" id="IPR005467">
    <property type="entry name" value="His_kinase_dom"/>
</dbReference>
<dbReference type="SMART" id="SM00387">
    <property type="entry name" value="HATPase_c"/>
    <property type="match status" value="1"/>
</dbReference>
<dbReference type="EC" id="2.7.13.3" evidence="2"/>
<dbReference type="EMBL" id="CP113361">
    <property type="protein sequence ID" value="WAI01992.1"/>
    <property type="molecule type" value="Genomic_DNA"/>
</dbReference>
<dbReference type="PANTHER" id="PTHR43304:SF1">
    <property type="entry name" value="PAC DOMAIN-CONTAINING PROTEIN"/>
    <property type="match status" value="1"/>
</dbReference>
<protein>
    <recommendedName>
        <fullName evidence="2">histidine kinase</fullName>
        <ecNumber evidence="2">2.7.13.3</ecNumber>
    </recommendedName>
</protein>
<evidence type="ECO:0000256" key="4">
    <source>
        <dbReference type="ARBA" id="ARBA00022679"/>
    </source>
</evidence>
<feature type="domain" description="PAC" evidence="11">
    <location>
        <begin position="473"/>
        <end position="524"/>
    </location>
</feature>
<dbReference type="GO" id="GO:0000160">
    <property type="term" value="P:phosphorelay signal transduction system"/>
    <property type="evidence" value="ECO:0007669"/>
    <property type="project" value="InterPro"/>
</dbReference>
<accession>A0A9X9T9D4</accession>
<dbReference type="Pfam" id="PF08448">
    <property type="entry name" value="PAS_4"/>
    <property type="match status" value="2"/>
</dbReference>
<dbReference type="PRINTS" id="PR00344">
    <property type="entry name" value="BCTRLSENSOR"/>
</dbReference>
<gene>
    <name evidence="12" type="ORF">OU421_03730</name>
</gene>
<dbReference type="Pfam" id="PF00989">
    <property type="entry name" value="PAS"/>
    <property type="match status" value="1"/>
</dbReference>
<feature type="domain" description="PAC" evidence="11">
    <location>
        <begin position="349"/>
        <end position="399"/>
    </location>
</feature>
<feature type="modified residue" description="4-aspartylphosphate" evidence="6">
    <location>
        <position position="54"/>
    </location>
</feature>
<dbReference type="InterPro" id="IPR004358">
    <property type="entry name" value="Sig_transdc_His_kin-like_C"/>
</dbReference>
<evidence type="ECO:0000259" key="8">
    <source>
        <dbReference type="PROSITE" id="PS50109"/>
    </source>
</evidence>
<dbReference type="RefSeq" id="WP_268187270.1">
    <property type="nucleotide sequence ID" value="NZ_CP113361.1"/>
</dbReference>
<dbReference type="SMART" id="SM00448">
    <property type="entry name" value="REC"/>
    <property type="match status" value="1"/>
</dbReference>
<dbReference type="Pfam" id="PF00072">
    <property type="entry name" value="Response_reg"/>
    <property type="match status" value="1"/>
</dbReference>
<dbReference type="SUPFAM" id="SSF55874">
    <property type="entry name" value="ATPase domain of HSP90 chaperone/DNA topoisomerase II/histidine kinase"/>
    <property type="match status" value="1"/>
</dbReference>
<evidence type="ECO:0000259" key="9">
    <source>
        <dbReference type="PROSITE" id="PS50110"/>
    </source>
</evidence>
<dbReference type="Gene3D" id="3.30.450.20">
    <property type="entry name" value="PAS domain"/>
    <property type="match status" value="3"/>
</dbReference>
<keyword evidence="5" id="KW-0418">Kinase</keyword>
<dbReference type="SUPFAM" id="SSF55785">
    <property type="entry name" value="PYP-like sensor domain (PAS domain)"/>
    <property type="match status" value="3"/>
</dbReference>
<reference evidence="12" key="1">
    <citation type="submission" date="2022-11" db="EMBL/GenBank/DDBJ databases">
        <title>Complete genome sequence of Methanogenium organophilum DSM 3596.</title>
        <authorList>
            <person name="Chen S.-C."/>
            <person name="Lai S.-J."/>
            <person name="You Y.-T."/>
        </authorList>
    </citation>
    <scope>NUCLEOTIDE SEQUENCE</scope>
    <source>
        <strain evidence="12">DSM 3596</strain>
    </source>
</reference>
<feature type="domain" description="PAS" evidence="10">
    <location>
        <begin position="400"/>
        <end position="439"/>
    </location>
</feature>
<dbReference type="Gene3D" id="3.30.565.10">
    <property type="entry name" value="Histidine kinase-like ATPase, C-terminal domain"/>
    <property type="match status" value="1"/>
</dbReference>
<feature type="domain" description="Response regulatory" evidence="9">
    <location>
        <begin position="4"/>
        <end position="119"/>
    </location>
</feature>
<dbReference type="SUPFAM" id="SSF52172">
    <property type="entry name" value="CheY-like"/>
    <property type="match status" value="1"/>
</dbReference>
<evidence type="ECO:0000256" key="5">
    <source>
        <dbReference type="ARBA" id="ARBA00022777"/>
    </source>
</evidence>
<dbReference type="Pfam" id="PF02518">
    <property type="entry name" value="HATPase_c"/>
    <property type="match status" value="1"/>
</dbReference>
<proteinExistence type="predicted"/>
<dbReference type="InterPro" id="IPR011006">
    <property type="entry name" value="CheY-like_superfamily"/>
</dbReference>
<dbReference type="PROSITE" id="PS50113">
    <property type="entry name" value="PAC"/>
    <property type="match status" value="3"/>
</dbReference>
<feature type="domain" description="PAC" evidence="11">
    <location>
        <begin position="229"/>
        <end position="279"/>
    </location>
</feature>
<dbReference type="InterPro" id="IPR036890">
    <property type="entry name" value="HATPase_C_sf"/>
</dbReference>
<dbReference type="InterPro" id="IPR001610">
    <property type="entry name" value="PAC"/>
</dbReference>
<dbReference type="SMART" id="SM00091">
    <property type="entry name" value="PAS"/>
    <property type="match status" value="3"/>
</dbReference>
<keyword evidence="4" id="KW-0808">Transferase</keyword>
<organism evidence="12 13">
    <name type="scientific">Methanogenium organophilum</name>
    <dbReference type="NCBI Taxonomy" id="2199"/>
    <lineage>
        <taxon>Archaea</taxon>
        <taxon>Methanobacteriati</taxon>
        <taxon>Methanobacteriota</taxon>
        <taxon>Stenosarchaea group</taxon>
        <taxon>Methanomicrobia</taxon>
        <taxon>Methanomicrobiales</taxon>
        <taxon>Methanomicrobiaceae</taxon>
        <taxon>Methanogenium</taxon>
    </lineage>
</organism>
<comment type="catalytic activity">
    <reaction evidence="1">
        <text>ATP + protein L-histidine = ADP + protein N-phospho-L-histidine.</text>
        <dbReference type="EC" id="2.7.13.3"/>
    </reaction>
</comment>
<evidence type="ECO:0000256" key="7">
    <source>
        <dbReference type="SAM" id="Coils"/>
    </source>
</evidence>
<dbReference type="CDD" id="cd00075">
    <property type="entry name" value="HATPase"/>
    <property type="match status" value="1"/>
</dbReference>
<sequence>MPIRVLLVDDEPALLDITKIFLQRESEFSVVTAHSGKKALEFLDTEPFDVIISDYEMPWMDGLTLLSTIRERGMSLPFIIFTGKGREEVVIEALNRGADFYLQKGGDPKSQFAELKSKIIHAVEKKRAEEIARTAYAKIEKSNAILEEQNQRLEESEAKFRNLADSTSVAILIHQDNRWIYANPAAERMCGFSAEEICTMEFWERVAPEFQEIVKERGQFRELGRNTPNTYELKILTKTGEEAWAYLRGSTTEYQGRPAGLISVIDITERKKMETALREQEDNYRTLLNSMSDTIFILDERDRFTGIHHNKGLLYAPPEDFLGKHFRDVMPGKIYGQYSIAADILRETKKTQYYEYQLEIGNEQNWFEATLNLQEDGPGIVAVIRDITDRKQMEEALRENEARYRTLVENIPIGLIQANTTGEIIYVNPQIYEIFGTSPIKSTEELNQLLYPHIQDSGIRTDIQTAMVEKRAVEGEYKYLSKGGADCYVRYRMAPLDTNGEMTEMLTIVEDITVRRQAEDALRLANHKLGLLSRVTRHDILNDIMDAKGHLELNEAEYPASGTPYLTAVEKAITRIEREIEFTAEYQALGTSPPKWQKVRQVTEDSLNQMDVPDVIQTEMDISPVEVYADQLLTLAFSNIIRNALVHAKGIAKITVITREVPGGELCIAIEDDGTGIPLEKKEAILQPTYNRRSGHGLYLVRDILDLTGISIRETGKPGEGARFELIVPAGRWRHFMEDAA</sequence>
<dbReference type="CDD" id="cd00156">
    <property type="entry name" value="REC"/>
    <property type="match status" value="1"/>
</dbReference>
<dbReference type="GO" id="GO:0004673">
    <property type="term" value="F:protein histidine kinase activity"/>
    <property type="evidence" value="ECO:0007669"/>
    <property type="project" value="UniProtKB-EC"/>
</dbReference>
<evidence type="ECO:0000259" key="10">
    <source>
        <dbReference type="PROSITE" id="PS50112"/>
    </source>
</evidence>
<dbReference type="PROSITE" id="PS50110">
    <property type="entry name" value="RESPONSE_REGULATORY"/>
    <property type="match status" value="1"/>
</dbReference>
<keyword evidence="3 6" id="KW-0597">Phosphoprotein</keyword>
<evidence type="ECO:0000256" key="3">
    <source>
        <dbReference type="ARBA" id="ARBA00022553"/>
    </source>
</evidence>
<dbReference type="AlphaFoldDB" id="A0A9X9T9D4"/>